<reference evidence="3 4" key="1">
    <citation type="submission" date="2019-09" db="EMBL/GenBank/DDBJ databases">
        <title>Chitinophaga ginsengihumi sp. nov., isolated from soil of ginseng rhizosphere.</title>
        <authorList>
            <person name="Lee J."/>
        </authorList>
    </citation>
    <scope>NUCLEOTIDE SEQUENCE [LARGE SCALE GENOMIC DNA]</scope>
    <source>
        <strain evidence="3 4">BN140078</strain>
    </source>
</reference>
<evidence type="ECO:0000259" key="2">
    <source>
        <dbReference type="Pfam" id="PF14258"/>
    </source>
</evidence>
<evidence type="ECO:0000313" key="3">
    <source>
        <dbReference type="EMBL" id="KAA2243609.1"/>
    </source>
</evidence>
<evidence type="ECO:0000256" key="1">
    <source>
        <dbReference type="SAM" id="SignalP"/>
    </source>
</evidence>
<feature type="domain" description="DUF4350" evidence="2">
    <location>
        <begin position="53"/>
        <end position="228"/>
    </location>
</feature>
<dbReference type="RefSeq" id="WP_149838484.1">
    <property type="nucleotide sequence ID" value="NZ_VUOC01000002.1"/>
</dbReference>
<dbReference type="Pfam" id="PF14258">
    <property type="entry name" value="DUF4350"/>
    <property type="match status" value="1"/>
</dbReference>
<gene>
    <name evidence="3" type="ORF">F0L74_14070</name>
</gene>
<evidence type="ECO:0000313" key="4">
    <source>
        <dbReference type="Proteomes" id="UP000324611"/>
    </source>
</evidence>
<sequence>MKALYISMAFACFHVVTVTAQQKLVTLDSYFNDEHRKDAAGKMESFHYKWEETDNNGYSILGDLFKKNGATLNTLYEAPSSANLKGSDVYIIVDPDTKKESPAPHYITRKDVTAIEQWVKAGGVLVMLANDSANTELPHFNELAAVFGLHFNNDIISHVVDDAHFEDGAINIQDHPVFRTSKKIFMKDACSISVKAPGKAVLKSKDAAIIAAVDHGRGMVVAVGDPWLYNEYVNGRLPAAFENDKAAADFVKWVLAKVPAKK</sequence>
<dbReference type="SUPFAM" id="SSF52317">
    <property type="entry name" value="Class I glutamine amidotransferase-like"/>
    <property type="match status" value="1"/>
</dbReference>
<reference evidence="3 4" key="2">
    <citation type="submission" date="2019-09" db="EMBL/GenBank/DDBJ databases">
        <authorList>
            <person name="Jin C."/>
        </authorList>
    </citation>
    <scope>NUCLEOTIDE SEQUENCE [LARGE SCALE GENOMIC DNA]</scope>
    <source>
        <strain evidence="3 4">BN140078</strain>
    </source>
</reference>
<keyword evidence="4" id="KW-1185">Reference proteome</keyword>
<dbReference type="EMBL" id="VUOC01000002">
    <property type="protein sequence ID" value="KAA2243609.1"/>
    <property type="molecule type" value="Genomic_DNA"/>
</dbReference>
<comment type="caution">
    <text evidence="3">The sequence shown here is derived from an EMBL/GenBank/DDBJ whole genome shotgun (WGS) entry which is preliminary data.</text>
</comment>
<protein>
    <submittedName>
        <fullName evidence="3">DUF4350 domain-containing protein</fullName>
    </submittedName>
</protein>
<accession>A0A5B2VZX8</accession>
<dbReference type="AlphaFoldDB" id="A0A5B2VZX8"/>
<dbReference type="InterPro" id="IPR029062">
    <property type="entry name" value="Class_I_gatase-like"/>
</dbReference>
<feature type="chain" id="PRO_5022757471" evidence="1">
    <location>
        <begin position="21"/>
        <end position="262"/>
    </location>
</feature>
<organism evidence="3 4">
    <name type="scientific">Chitinophaga agrisoli</name>
    <dbReference type="NCBI Taxonomy" id="2607653"/>
    <lineage>
        <taxon>Bacteria</taxon>
        <taxon>Pseudomonadati</taxon>
        <taxon>Bacteroidota</taxon>
        <taxon>Chitinophagia</taxon>
        <taxon>Chitinophagales</taxon>
        <taxon>Chitinophagaceae</taxon>
        <taxon>Chitinophaga</taxon>
    </lineage>
</organism>
<feature type="signal peptide" evidence="1">
    <location>
        <begin position="1"/>
        <end position="20"/>
    </location>
</feature>
<dbReference type="InterPro" id="IPR025646">
    <property type="entry name" value="DUF4350"/>
</dbReference>
<dbReference type="Proteomes" id="UP000324611">
    <property type="component" value="Unassembled WGS sequence"/>
</dbReference>
<dbReference type="Gene3D" id="3.40.50.880">
    <property type="match status" value="1"/>
</dbReference>
<name>A0A5B2VZX8_9BACT</name>
<keyword evidence="1" id="KW-0732">Signal</keyword>
<proteinExistence type="predicted"/>